<feature type="compositionally biased region" description="Polar residues" evidence="1">
    <location>
        <begin position="95"/>
        <end position="106"/>
    </location>
</feature>
<organism evidence="2 3">
    <name type="scientific">Diploscapter pachys</name>
    <dbReference type="NCBI Taxonomy" id="2018661"/>
    <lineage>
        <taxon>Eukaryota</taxon>
        <taxon>Metazoa</taxon>
        <taxon>Ecdysozoa</taxon>
        <taxon>Nematoda</taxon>
        <taxon>Chromadorea</taxon>
        <taxon>Rhabditida</taxon>
        <taxon>Rhabditina</taxon>
        <taxon>Rhabditomorpha</taxon>
        <taxon>Rhabditoidea</taxon>
        <taxon>Rhabditidae</taxon>
        <taxon>Diploscapter</taxon>
    </lineage>
</organism>
<evidence type="ECO:0000313" key="2">
    <source>
        <dbReference type="EMBL" id="PAV59435.1"/>
    </source>
</evidence>
<dbReference type="EMBL" id="LIAE01010526">
    <property type="protein sequence ID" value="PAV59435.1"/>
    <property type="molecule type" value="Genomic_DNA"/>
</dbReference>
<dbReference type="Proteomes" id="UP000218231">
    <property type="component" value="Unassembled WGS sequence"/>
</dbReference>
<evidence type="ECO:0000313" key="3">
    <source>
        <dbReference type="Proteomes" id="UP000218231"/>
    </source>
</evidence>
<dbReference type="OrthoDB" id="79514at2759"/>
<dbReference type="AlphaFoldDB" id="A0A2A2JCR6"/>
<dbReference type="GO" id="GO:0000184">
    <property type="term" value="P:nuclear-transcribed mRNA catabolic process, nonsense-mediated decay"/>
    <property type="evidence" value="ECO:0007669"/>
    <property type="project" value="InterPro"/>
</dbReference>
<dbReference type="STRING" id="2018661.A0A2A2JCR6"/>
<comment type="caution">
    <text evidence="2">The sequence shown here is derived from an EMBL/GenBank/DDBJ whole genome shotgun (WGS) entry which is preliminary data.</text>
</comment>
<protein>
    <recommendedName>
        <fullName evidence="4">Protein SMG9</fullName>
    </recommendedName>
</protein>
<feature type="compositionally biased region" description="Polar residues" evidence="1">
    <location>
        <begin position="37"/>
        <end position="46"/>
    </location>
</feature>
<keyword evidence="3" id="KW-1185">Reference proteome</keyword>
<proteinExistence type="predicted"/>
<sequence length="473" mass="53625">MDRHDRNRRRGQDGESRGFFDGTSSKTYERRRRRSPKQNSDESSVPDSPGLSRKVTGPIQLLTRQRDDEPASTSNQPSPRPEEKEPTRAKPAESRSFQLATRQMASGNERKDVRPSEAPQMTSKSSEPMKDGVKFVNDTMDLVENIVEFLKPNPNFKVVSAIGSQTAGKSTILSMIGGNESQDMYRQYIFRPASREAVETSKHQTLRLQIFVTKFRMILIDCQPLNSAAIIDEALVFSRQSKFSDNGDNGAYVEALQLTAFLFQISHTVLVCMDHMIDLSLIKSIRLAEMLRANVDNIAIPGLANLDPHRKVNLVFLHTKAKAPDFAKTVVRERALLLKAMFSDSRRFWISSDETRILFPLADIKPRKESSGAKPTDTETTLVESQQIEDFDVSTNRIRQLLMKLPAHAFTTSPDTAAVDELKWFAMAKQIWKEPTFVRTTEALGKFLRTDEMNVAVQMENFSLQPKNYSMKR</sequence>
<name>A0A2A2JCR6_9BILA</name>
<dbReference type="InterPro" id="IPR039177">
    <property type="entry name" value="SMG9"/>
</dbReference>
<dbReference type="PANTHER" id="PTHR14270:SF0">
    <property type="entry name" value="NONSENSE-MEDIATED MRNA DECAY FACTOR SMG9"/>
    <property type="match status" value="1"/>
</dbReference>
<evidence type="ECO:0008006" key="4">
    <source>
        <dbReference type="Google" id="ProtNLM"/>
    </source>
</evidence>
<reference evidence="2 3" key="1">
    <citation type="journal article" date="2017" name="Curr. Biol.">
        <title>Genome architecture and evolution of a unichromosomal asexual nematode.</title>
        <authorList>
            <person name="Fradin H."/>
            <person name="Zegar C."/>
            <person name="Gutwein M."/>
            <person name="Lucas J."/>
            <person name="Kovtun M."/>
            <person name="Corcoran D."/>
            <person name="Baugh L.R."/>
            <person name="Kiontke K."/>
            <person name="Gunsalus K."/>
            <person name="Fitch D.H."/>
            <person name="Piano F."/>
        </authorList>
    </citation>
    <scope>NUCLEOTIDE SEQUENCE [LARGE SCALE GENOMIC DNA]</scope>
    <source>
        <strain evidence="2">PF1309</strain>
    </source>
</reference>
<evidence type="ECO:0000256" key="1">
    <source>
        <dbReference type="SAM" id="MobiDB-lite"/>
    </source>
</evidence>
<accession>A0A2A2JCR6</accession>
<feature type="region of interest" description="Disordered" evidence="1">
    <location>
        <begin position="1"/>
        <end position="132"/>
    </location>
</feature>
<feature type="compositionally biased region" description="Basic and acidic residues" evidence="1">
    <location>
        <begin position="80"/>
        <end position="93"/>
    </location>
</feature>
<feature type="compositionally biased region" description="Basic and acidic residues" evidence="1">
    <location>
        <begin position="1"/>
        <end position="18"/>
    </location>
</feature>
<dbReference type="PANTHER" id="PTHR14270">
    <property type="entry name" value="NONSENSE-MEDIATED MRNA DECAY FACTOR SMG9"/>
    <property type="match status" value="1"/>
</dbReference>
<gene>
    <name evidence="2" type="ORF">WR25_13545</name>
</gene>